<name>A0ABV6H7N2_9ACTN</name>
<keyword evidence="2" id="KW-1185">Reference proteome</keyword>
<evidence type="ECO:0000313" key="1">
    <source>
        <dbReference type="EMBL" id="MFC0314870.1"/>
    </source>
</evidence>
<evidence type="ECO:0000313" key="2">
    <source>
        <dbReference type="Proteomes" id="UP001589783"/>
    </source>
</evidence>
<proteinExistence type="predicted"/>
<accession>A0ABV6H7N2</accession>
<dbReference type="RefSeq" id="WP_382363056.1">
    <property type="nucleotide sequence ID" value="NZ_JBHLWV010000018.1"/>
</dbReference>
<reference evidence="1 2" key="1">
    <citation type="submission" date="2024-09" db="EMBL/GenBank/DDBJ databases">
        <authorList>
            <person name="Sun Q."/>
            <person name="Mori K."/>
        </authorList>
    </citation>
    <scope>NUCLEOTIDE SEQUENCE [LARGE SCALE GENOMIC DNA]</scope>
    <source>
        <strain evidence="1 2">CCM 7957</strain>
    </source>
</reference>
<sequence>MNTIRLEAWASFHLRRDVTVQECADATGYGSRGQFSKRSRSGELPLNRVAAALEYWADEAAEAGIVFNLTDALIEMGYLPVPIKFRGQPARPDLSADW</sequence>
<protein>
    <recommendedName>
        <fullName evidence="3">XRE family transcriptional regulator</fullName>
    </recommendedName>
</protein>
<organism evidence="1 2">
    <name type="scientific">Gordonia phosphorivorans</name>
    <dbReference type="NCBI Taxonomy" id="1056982"/>
    <lineage>
        <taxon>Bacteria</taxon>
        <taxon>Bacillati</taxon>
        <taxon>Actinomycetota</taxon>
        <taxon>Actinomycetes</taxon>
        <taxon>Mycobacteriales</taxon>
        <taxon>Gordoniaceae</taxon>
        <taxon>Gordonia</taxon>
    </lineage>
</organism>
<dbReference type="EMBL" id="JBHLWV010000018">
    <property type="protein sequence ID" value="MFC0314870.1"/>
    <property type="molecule type" value="Genomic_DNA"/>
</dbReference>
<dbReference type="Proteomes" id="UP001589783">
    <property type="component" value="Unassembled WGS sequence"/>
</dbReference>
<evidence type="ECO:0008006" key="3">
    <source>
        <dbReference type="Google" id="ProtNLM"/>
    </source>
</evidence>
<gene>
    <name evidence="1" type="ORF">ACFFJD_08405</name>
</gene>
<comment type="caution">
    <text evidence="1">The sequence shown here is derived from an EMBL/GenBank/DDBJ whole genome shotgun (WGS) entry which is preliminary data.</text>
</comment>